<gene>
    <name evidence="1" type="ORF">A3J47_02370</name>
</gene>
<name>A0A1F8FMD5_9BACT</name>
<evidence type="ECO:0000313" key="1">
    <source>
        <dbReference type="EMBL" id="OGN13698.1"/>
    </source>
</evidence>
<reference evidence="1 2" key="1">
    <citation type="journal article" date="2016" name="Nat. Commun.">
        <title>Thousands of microbial genomes shed light on interconnected biogeochemical processes in an aquifer system.</title>
        <authorList>
            <person name="Anantharaman K."/>
            <person name="Brown C.T."/>
            <person name="Hug L.A."/>
            <person name="Sharon I."/>
            <person name="Castelle C.J."/>
            <person name="Probst A.J."/>
            <person name="Thomas B.C."/>
            <person name="Singh A."/>
            <person name="Wilkins M.J."/>
            <person name="Karaoz U."/>
            <person name="Brodie E.L."/>
            <person name="Williams K.H."/>
            <person name="Hubbard S.S."/>
            <person name="Banfield J.F."/>
        </authorList>
    </citation>
    <scope>NUCLEOTIDE SEQUENCE [LARGE SCALE GENOMIC DNA]</scope>
</reference>
<protein>
    <submittedName>
        <fullName evidence="1">Uncharacterized protein</fullName>
    </submittedName>
</protein>
<evidence type="ECO:0000313" key="2">
    <source>
        <dbReference type="Proteomes" id="UP000176581"/>
    </source>
</evidence>
<dbReference type="EMBL" id="MGJV01000037">
    <property type="protein sequence ID" value="OGN13698.1"/>
    <property type="molecule type" value="Genomic_DNA"/>
</dbReference>
<dbReference type="AlphaFoldDB" id="A0A1F8FMD5"/>
<dbReference type="Proteomes" id="UP000176581">
    <property type="component" value="Unassembled WGS sequence"/>
</dbReference>
<comment type="caution">
    <text evidence="1">The sequence shown here is derived from an EMBL/GenBank/DDBJ whole genome shotgun (WGS) entry which is preliminary data.</text>
</comment>
<proteinExistence type="predicted"/>
<sequence length="166" mass="18417">MARPSRGTKEAEMAFHIVREISSGRKRIDGRMVDTVQAIVDFGMASPGLTTRHLEHHSVFDDKGKVTGHQWTGWNSDRMLRIREGILQSHTAHKAVVQTAETRVSDLTEELAILKAKRGVTEKRKTLREALKAAKTTLAVVKGDLEKVAAVAKKVDETHPDIVTFA</sequence>
<accession>A0A1F8FMD5</accession>
<organism evidence="1 2">
    <name type="scientific">Candidatus Yanofskybacteria bacterium RIFCSPHIGHO2_02_FULL_43_22</name>
    <dbReference type="NCBI Taxonomy" id="1802681"/>
    <lineage>
        <taxon>Bacteria</taxon>
        <taxon>Candidatus Yanofskyibacteriota</taxon>
    </lineage>
</organism>